<dbReference type="InterPro" id="IPR023393">
    <property type="entry name" value="START-like_dom_sf"/>
</dbReference>
<sequence length="248" mass="28283">MWRMANSQKPRKNLTLNILRKKVERLPNHDRYDQSLIFKNNKMKFTTKSIIPTLLFSMIAVVSMGQSMDKKYRTVKVELDIDAPAARVWEAMVTDYGEISNFSPYIYTSDYINGSLEGKVGAQRKCDFNAKGTQWAKEEIVAIDKENMIMTNRVIDGKKLPLNFDNSRAFYTVKDNGDGTSTAGYEFQFRTKPAFMGVMAQGQFKKQLKGTLVGLKHYVETGEIVRGGNGVYKEIKDNYPEPTVIKTK</sequence>
<keyword evidence="1" id="KW-0472">Membrane</keyword>
<protein>
    <submittedName>
        <fullName evidence="2">SRPBCC family protein</fullName>
    </submittedName>
</protein>
<evidence type="ECO:0000313" key="3">
    <source>
        <dbReference type="Proteomes" id="UP000279600"/>
    </source>
</evidence>
<dbReference type="AlphaFoldDB" id="A0A3S9MZV6"/>
<keyword evidence="1" id="KW-1133">Transmembrane helix</keyword>
<dbReference type="Proteomes" id="UP000279600">
    <property type="component" value="Chromosome"/>
</dbReference>
<reference evidence="2 3" key="1">
    <citation type="submission" date="2018-12" db="EMBL/GenBank/DDBJ databases">
        <title>Complete genome of Nonlabens sp. MJ115.</title>
        <authorList>
            <person name="Choi H.S."/>
            <person name="Jung J."/>
        </authorList>
    </citation>
    <scope>NUCLEOTIDE SEQUENCE [LARGE SCALE GENOMIC DNA]</scope>
    <source>
        <strain evidence="2 3">MJ115</strain>
    </source>
</reference>
<dbReference type="EMBL" id="CP034549">
    <property type="protein sequence ID" value="AZQ44806.1"/>
    <property type="molecule type" value="Genomic_DNA"/>
</dbReference>
<accession>A0A3S9MZV6</accession>
<feature type="transmembrane region" description="Helical" evidence="1">
    <location>
        <begin position="49"/>
        <end position="68"/>
    </location>
</feature>
<evidence type="ECO:0000313" key="2">
    <source>
        <dbReference type="EMBL" id="AZQ44806.1"/>
    </source>
</evidence>
<evidence type="ECO:0000256" key="1">
    <source>
        <dbReference type="SAM" id="Phobius"/>
    </source>
</evidence>
<dbReference type="InterPro" id="IPR019587">
    <property type="entry name" value="Polyketide_cyclase/dehydratase"/>
</dbReference>
<dbReference type="KEGG" id="noj:EJ995_11390"/>
<dbReference type="OrthoDB" id="1440639at2"/>
<keyword evidence="3" id="KW-1185">Reference proteome</keyword>
<proteinExistence type="predicted"/>
<name>A0A3S9MZV6_9FLAO</name>
<gene>
    <name evidence="2" type="ORF">EJ995_11390</name>
</gene>
<dbReference type="Gene3D" id="3.30.530.20">
    <property type="match status" value="1"/>
</dbReference>
<dbReference type="Pfam" id="PF10604">
    <property type="entry name" value="Polyketide_cyc2"/>
    <property type="match status" value="1"/>
</dbReference>
<organism evidence="2 3">
    <name type="scientific">Nonlabens ponticola</name>
    <dbReference type="NCBI Taxonomy" id="2496866"/>
    <lineage>
        <taxon>Bacteria</taxon>
        <taxon>Pseudomonadati</taxon>
        <taxon>Bacteroidota</taxon>
        <taxon>Flavobacteriia</taxon>
        <taxon>Flavobacteriales</taxon>
        <taxon>Flavobacteriaceae</taxon>
        <taxon>Nonlabens</taxon>
    </lineage>
</organism>
<dbReference type="CDD" id="cd07821">
    <property type="entry name" value="PYR_PYL_RCAR_like"/>
    <property type="match status" value="1"/>
</dbReference>
<dbReference type="SUPFAM" id="SSF55961">
    <property type="entry name" value="Bet v1-like"/>
    <property type="match status" value="1"/>
</dbReference>
<keyword evidence="1" id="KW-0812">Transmembrane</keyword>